<keyword evidence="3 8" id="KW-0812">Transmembrane</keyword>
<evidence type="ECO:0000256" key="5">
    <source>
        <dbReference type="ARBA" id="ARBA00023136"/>
    </source>
</evidence>
<keyword evidence="6" id="KW-0653">Protein transport</keyword>
<name>A0A9W6IJ94_9PROT</name>
<keyword evidence="12" id="KW-1185">Reference proteome</keyword>
<keyword evidence="7" id="KW-0175">Coiled coil</keyword>
<dbReference type="GO" id="GO:0005886">
    <property type="term" value="C:plasma membrane"/>
    <property type="evidence" value="ECO:0007669"/>
    <property type="project" value="UniProtKB-SubCell"/>
</dbReference>
<feature type="chain" id="PRO_5040895305" evidence="9">
    <location>
        <begin position="23"/>
        <end position="461"/>
    </location>
</feature>
<evidence type="ECO:0000256" key="9">
    <source>
        <dbReference type="SAM" id="SignalP"/>
    </source>
</evidence>
<comment type="similarity">
    <text evidence="6">Belongs to the exbB/tolQ family.</text>
</comment>
<feature type="transmembrane region" description="Helical" evidence="8">
    <location>
        <begin position="287"/>
        <end position="309"/>
    </location>
</feature>
<feature type="domain" description="MotA/TolQ/ExbB proton channel" evidence="10">
    <location>
        <begin position="338"/>
        <end position="444"/>
    </location>
</feature>
<evidence type="ECO:0000256" key="6">
    <source>
        <dbReference type="RuleBase" id="RU004057"/>
    </source>
</evidence>
<dbReference type="AlphaFoldDB" id="A0A9W6IJ94"/>
<evidence type="ECO:0000313" key="11">
    <source>
        <dbReference type="EMBL" id="GLK50647.1"/>
    </source>
</evidence>
<feature type="transmembrane region" description="Helical" evidence="8">
    <location>
        <begin position="408"/>
        <end position="429"/>
    </location>
</feature>
<proteinExistence type="inferred from homology"/>
<evidence type="ECO:0000256" key="2">
    <source>
        <dbReference type="ARBA" id="ARBA00022475"/>
    </source>
</evidence>
<reference evidence="11" key="2">
    <citation type="submission" date="2023-01" db="EMBL/GenBank/DDBJ databases">
        <authorList>
            <person name="Sun Q."/>
            <person name="Evtushenko L."/>
        </authorList>
    </citation>
    <scope>NUCLEOTIDE SEQUENCE</scope>
    <source>
        <strain evidence="11">VKM B-1513</strain>
    </source>
</reference>
<dbReference type="Pfam" id="PF01618">
    <property type="entry name" value="MotA_ExbB"/>
    <property type="match status" value="1"/>
</dbReference>
<dbReference type="PIRSF" id="PIRSF037714">
    <property type="entry name" value="TolR"/>
    <property type="match status" value="1"/>
</dbReference>
<keyword evidence="6" id="KW-0813">Transport</keyword>
<keyword evidence="2" id="KW-1003">Cell membrane</keyword>
<feature type="transmembrane region" description="Helical" evidence="8">
    <location>
        <begin position="367"/>
        <end position="388"/>
    </location>
</feature>
<evidence type="ECO:0000256" key="3">
    <source>
        <dbReference type="ARBA" id="ARBA00022692"/>
    </source>
</evidence>
<dbReference type="InterPro" id="IPR050790">
    <property type="entry name" value="ExbB/TolQ_transport"/>
</dbReference>
<dbReference type="PANTHER" id="PTHR30625">
    <property type="entry name" value="PROTEIN TOLQ"/>
    <property type="match status" value="1"/>
</dbReference>
<evidence type="ECO:0000256" key="8">
    <source>
        <dbReference type="SAM" id="Phobius"/>
    </source>
</evidence>
<dbReference type="InterPro" id="IPR002898">
    <property type="entry name" value="MotA_ExbB_proton_chnl"/>
</dbReference>
<dbReference type="EMBL" id="BSFE01000001">
    <property type="protein sequence ID" value="GLK50647.1"/>
    <property type="molecule type" value="Genomic_DNA"/>
</dbReference>
<feature type="coiled-coil region" evidence="7">
    <location>
        <begin position="36"/>
        <end position="102"/>
    </location>
</feature>
<evidence type="ECO:0000256" key="4">
    <source>
        <dbReference type="ARBA" id="ARBA00022989"/>
    </source>
</evidence>
<dbReference type="PANTHER" id="PTHR30625:SF11">
    <property type="entry name" value="MOTA_TOLQ_EXBB PROTON CHANNEL DOMAIN-CONTAINING PROTEIN"/>
    <property type="match status" value="1"/>
</dbReference>
<evidence type="ECO:0000256" key="1">
    <source>
        <dbReference type="ARBA" id="ARBA00004651"/>
    </source>
</evidence>
<keyword evidence="9" id="KW-0732">Signal</keyword>
<feature type="signal peptide" evidence="9">
    <location>
        <begin position="1"/>
        <end position="22"/>
    </location>
</feature>
<comment type="caution">
    <text evidence="11">The sequence shown here is derived from an EMBL/GenBank/DDBJ whole genome shotgun (WGS) entry which is preliminary data.</text>
</comment>
<dbReference type="RefSeq" id="WP_271185046.1">
    <property type="nucleotide sequence ID" value="NZ_BSFE01000001.1"/>
</dbReference>
<dbReference type="GO" id="GO:0017038">
    <property type="term" value="P:protein import"/>
    <property type="evidence" value="ECO:0007669"/>
    <property type="project" value="TreeGrafter"/>
</dbReference>
<keyword evidence="4 8" id="KW-1133">Transmembrane helix</keyword>
<sequence length="461" mass="49729">MKTTMKMLAAAVSMGVALTAGAVAQTQPAGSLNELLQRVRSDAREASAENQERLREFQSSTNQQQALLSQARAELSALRNQADQLSAQFEANQTRIDELDAELRQRQGAFGELFGAARQAAGEFAAIIDSSIISAQFPGRADALEELSNSRTLPTRAELDYIWRRVIEEMIQQQQVVTFNARVTGLGDGEAVPTTRVGPFVVFTNHNNNQRFALWQENDTTGNWALRDLPAQPPANFVGGASNLYNADPGEIVMGVVDPSRGPLLDIYKDVPGLEERIEQSGNVGKVIIGLLVISAVFGLFRLVSLLLTQAAVAGQKRKSSGSKSNPLGRVMLAYEGAKDKDVETMELKLDEAILQESPKLEFGLNFLKLAAGIAPLLGLLGTVTGMIKTFTQITLFGTGDPRIMAGGISEALMTTVLGLIAAIPLLFIHSFAQSFARGVQQVLEEQAAGMVARHAEERHG</sequence>
<organism evidence="11 12">
    <name type="scientific">Maricaulis virginensis</name>
    <dbReference type="NCBI Taxonomy" id="144022"/>
    <lineage>
        <taxon>Bacteria</taxon>
        <taxon>Pseudomonadati</taxon>
        <taxon>Pseudomonadota</taxon>
        <taxon>Alphaproteobacteria</taxon>
        <taxon>Maricaulales</taxon>
        <taxon>Maricaulaceae</taxon>
        <taxon>Maricaulis</taxon>
    </lineage>
</organism>
<evidence type="ECO:0000313" key="12">
    <source>
        <dbReference type="Proteomes" id="UP001143486"/>
    </source>
</evidence>
<evidence type="ECO:0000256" key="7">
    <source>
        <dbReference type="SAM" id="Coils"/>
    </source>
</evidence>
<dbReference type="Proteomes" id="UP001143486">
    <property type="component" value="Unassembled WGS sequence"/>
</dbReference>
<accession>A0A9W6IJ94</accession>
<protein>
    <submittedName>
        <fullName evidence="11">Biopolymer transporter ExbB</fullName>
    </submittedName>
</protein>
<dbReference type="InterPro" id="IPR017270">
    <property type="entry name" value="MotA/TolQ/ExbB-rel"/>
</dbReference>
<evidence type="ECO:0000259" key="10">
    <source>
        <dbReference type="Pfam" id="PF01618"/>
    </source>
</evidence>
<keyword evidence="5 8" id="KW-0472">Membrane</keyword>
<gene>
    <name evidence="11" type="ORF">GCM10017621_01550</name>
</gene>
<reference evidence="11" key="1">
    <citation type="journal article" date="2014" name="Int. J. Syst. Evol. Microbiol.">
        <title>Complete genome sequence of Corynebacterium casei LMG S-19264T (=DSM 44701T), isolated from a smear-ripened cheese.</title>
        <authorList>
            <consortium name="US DOE Joint Genome Institute (JGI-PGF)"/>
            <person name="Walter F."/>
            <person name="Albersmeier A."/>
            <person name="Kalinowski J."/>
            <person name="Ruckert C."/>
        </authorList>
    </citation>
    <scope>NUCLEOTIDE SEQUENCE</scope>
    <source>
        <strain evidence="11">VKM B-1513</strain>
    </source>
</reference>
<comment type="subcellular location">
    <subcellularLocation>
        <location evidence="1">Cell membrane</location>
        <topology evidence="1">Multi-pass membrane protein</topology>
    </subcellularLocation>
    <subcellularLocation>
        <location evidence="6">Membrane</location>
        <topology evidence="6">Multi-pass membrane protein</topology>
    </subcellularLocation>
</comment>